<feature type="transmembrane region" description="Helical" evidence="1">
    <location>
        <begin position="12"/>
        <end position="38"/>
    </location>
</feature>
<keyword evidence="1" id="KW-0472">Membrane</keyword>
<organism evidence="2 3">
    <name type="scientific">Candidatus Galligastranaerophilus intestinavium</name>
    <dbReference type="NCBI Taxonomy" id="2840836"/>
    <lineage>
        <taxon>Bacteria</taxon>
        <taxon>Candidatus Galligastranaerophilus</taxon>
    </lineage>
</organism>
<evidence type="ECO:0000313" key="2">
    <source>
        <dbReference type="EMBL" id="HIS73606.1"/>
    </source>
</evidence>
<dbReference type="EMBL" id="DVJQ01000010">
    <property type="protein sequence ID" value="HIS73606.1"/>
    <property type="molecule type" value="Genomic_DNA"/>
</dbReference>
<gene>
    <name evidence="2" type="ORF">IAA86_01135</name>
</gene>
<reference evidence="2" key="2">
    <citation type="journal article" date="2021" name="PeerJ">
        <title>Extensive microbial diversity within the chicken gut microbiome revealed by metagenomics and culture.</title>
        <authorList>
            <person name="Gilroy R."/>
            <person name="Ravi A."/>
            <person name="Getino M."/>
            <person name="Pursley I."/>
            <person name="Horton D.L."/>
            <person name="Alikhan N.F."/>
            <person name="Baker D."/>
            <person name="Gharbi K."/>
            <person name="Hall N."/>
            <person name="Watson M."/>
            <person name="Adriaenssens E.M."/>
            <person name="Foster-Nyarko E."/>
            <person name="Jarju S."/>
            <person name="Secka A."/>
            <person name="Antonio M."/>
            <person name="Oren A."/>
            <person name="Chaudhuri R.R."/>
            <person name="La Ragione R."/>
            <person name="Hildebrand F."/>
            <person name="Pallen M.J."/>
        </authorList>
    </citation>
    <scope>NUCLEOTIDE SEQUENCE</scope>
    <source>
        <strain evidence="2">CHK152-2871</strain>
    </source>
</reference>
<protein>
    <recommendedName>
        <fullName evidence="4">AsmA-like C-terminal domain-containing protein</fullName>
    </recommendedName>
</protein>
<dbReference type="GO" id="GO:0005886">
    <property type="term" value="C:plasma membrane"/>
    <property type="evidence" value="ECO:0007669"/>
    <property type="project" value="TreeGrafter"/>
</dbReference>
<sequence>MIFKKIRNNPELLKLSLRVLIVVFSFFAVLYAAFLFVLPNVVDINKFTPQLNAQLEQLSGFKLVLKNPKLKTTWRLGVKVLADSVSLKYDNDEDFLTLSSPSVEINLPTLVLGHLNLDKIYFPEAKIALVFTKDKKYTLEKYIIKALESAKNDAADNSKGKKPLPVELRNINIVSNNFLVTLDDKNINKTFVLNANGTKISLSSLSGPLKVTTKGYLGALGNDTNFVDFDIKLQTKLPEFGQQESKKEADNFDFDFNFNPLVGLDMFALQSKLNVDLKVSDLGEKFSAKGYFNLDDLSIKINDYQLPKSFIKTDFDKNTIKSDSNIFISKDEFILAKNSLTTGKKSKIDLSVKTDKISLNNVKNLIFSVLEMFAINNDLKSASATGEFECDFNLKSDFKKVQSSGKLLLKDGNIIYPKASLKLSNINSLLDFNGNKIDIKDTSALLNGSKFSLTGSIDNDTNTDIKIQSDPLKVSDIIKLAKEFAIIKENDIKDYSFGTGTLSVLVNIKGKLQNIVPSADIVLDKFTMTVKSLKMPVSLEKLTIVVTPDDKDKNNFIAKADALNFLAAMKNPAFSIKAPKCSINADSKNLQILPFNLALQGSNVNVSGSLNNYMTKPEILLNFNGKIAPDTVLSFVPSKSKKYVSYKGQMPIEGSLSGSLDDVKIDTTISSDSNNYINVIDIKNIQNAQNKLVANLNLKGDSLVLNNIALNSRGANVATLSGRVNKIYSAAPQFAPLNIVVPNALGISIAVLDKLSFELVNNIALSGNIYSPSIAGSANISNVSYPPFGASIASLILNFNKSVINAQASAIKLAGSDFSGNAEISSNFGKIITVNSLNFNSSYIDSDAIMKLTASMPNTQTSAGPSLPLAIKKGSAKISKLKSGNIIAQNITSDFTLKDNLFTLSNIVATFADGKITGEATYNIANTRVTLDGVGKSLNAKKAASCFEGGSSLIVSGVLNGIAKLNLRGNTFEQQLRTLNGQVMFDISNGQYGEAARFERFLHAGNLLTQSILNLNLNQTISAVTSRNTGEFKSMEGKISLSNGWANITSFESQGPNMSLYVTGKYNLLTSNSDLKILGRISSSIVSVLGPIGSFSLNSVVNKLPEKGLAILNTIKTIAPANPLFEDIKQSDLDKIPSLSTVSNNSASKDFQVIISGPVTKTTSIKSFKWANKESASSTTNTVQSSSN</sequence>
<dbReference type="InterPro" id="IPR052894">
    <property type="entry name" value="AsmA-related"/>
</dbReference>
<evidence type="ECO:0000313" key="3">
    <source>
        <dbReference type="Proteomes" id="UP000886865"/>
    </source>
</evidence>
<proteinExistence type="predicted"/>
<dbReference type="Proteomes" id="UP000886865">
    <property type="component" value="Unassembled WGS sequence"/>
</dbReference>
<reference evidence="2" key="1">
    <citation type="submission" date="2020-10" db="EMBL/GenBank/DDBJ databases">
        <authorList>
            <person name="Gilroy R."/>
        </authorList>
    </citation>
    <scope>NUCLEOTIDE SEQUENCE</scope>
    <source>
        <strain evidence="2">CHK152-2871</strain>
    </source>
</reference>
<keyword evidence="1" id="KW-1133">Transmembrane helix</keyword>
<dbReference type="AlphaFoldDB" id="A0A9D1FGX7"/>
<dbReference type="PANTHER" id="PTHR30441">
    <property type="entry name" value="DUF748 DOMAIN-CONTAINING PROTEIN"/>
    <property type="match status" value="1"/>
</dbReference>
<keyword evidence="1" id="KW-0812">Transmembrane</keyword>
<comment type="caution">
    <text evidence="2">The sequence shown here is derived from an EMBL/GenBank/DDBJ whole genome shotgun (WGS) entry which is preliminary data.</text>
</comment>
<evidence type="ECO:0008006" key="4">
    <source>
        <dbReference type="Google" id="ProtNLM"/>
    </source>
</evidence>
<accession>A0A9D1FGX7</accession>
<name>A0A9D1FGX7_9BACT</name>
<evidence type="ECO:0000256" key="1">
    <source>
        <dbReference type="SAM" id="Phobius"/>
    </source>
</evidence>
<dbReference type="GO" id="GO:0090313">
    <property type="term" value="P:regulation of protein targeting to membrane"/>
    <property type="evidence" value="ECO:0007669"/>
    <property type="project" value="TreeGrafter"/>
</dbReference>
<dbReference type="PANTHER" id="PTHR30441:SF4">
    <property type="entry name" value="PROTEIN ASMA"/>
    <property type="match status" value="1"/>
</dbReference>